<keyword evidence="2" id="KW-0812">Transmembrane</keyword>
<feature type="transmembrane region" description="Helical" evidence="2">
    <location>
        <begin position="68"/>
        <end position="90"/>
    </location>
</feature>
<dbReference type="EMBL" id="LMAW01001806">
    <property type="protein sequence ID" value="KQK82598.1"/>
    <property type="molecule type" value="Genomic_DNA"/>
</dbReference>
<keyword evidence="2" id="KW-0472">Membrane</keyword>
<evidence type="ECO:0000313" key="4">
    <source>
        <dbReference type="Proteomes" id="UP000051836"/>
    </source>
</evidence>
<keyword evidence="4" id="KW-1185">Reference proteome</keyword>
<comment type="caution">
    <text evidence="3">The sequence shown here is derived from an EMBL/GenBank/DDBJ whole genome shotgun (WGS) entry which is preliminary data.</text>
</comment>
<feature type="transmembrane region" description="Helical" evidence="2">
    <location>
        <begin position="96"/>
        <end position="116"/>
    </location>
</feature>
<name>A0A0Q3TPY7_AMAAE</name>
<dbReference type="AlphaFoldDB" id="A0A0Q3TPY7"/>
<accession>A0A0Q3TPY7</accession>
<protein>
    <submittedName>
        <fullName evidence="3">Uncharacterized protein</fullName>
    </submittedName>
</protein>
<proteinExistence type="predicted"/>
<organism evidence="3 4">
    <name type="scientific">Amazona aestiva</name>
    <name type="common">Blue-fronted Amazon parrot</name>
    <dbReference type="NCBI Taxonomy" id="12930"/>
    <lineage>
        <taxon>Eukaryota</taxon>
        <taxon>Metazoa</taxon>
        <taxon>Chordata</taxon>
        <taxon>Craniata</taxon>
        <taxon>Vertebrata</taxon>
        <taxon>Euteleostomi</taxon>
        <taxon>Archelosauria</taxon>
        <taxon>Archosauria</taxon>
        <taxon>Dinosauria</taxon>
        <taxon>Saurischia</taxon>
        <taxon>Theropoda</taxon>
        <taxon>Coelurosauria</taxon>
        <taxon>Aves</taxon>
        <taxon>Neognathae</taxon>
        <taxon>Neoaves</taxon>
        <taxon>Telluraves</taxon>
        <taxon>Australaves</taxon>
        <taxon>Psittaciformes</taxon>
        <taxon>Psittacidae</taxon>
        <taxon>Amazona</taxon>
    </lineage>
</organism>
<sequence length="147" mass="16189">MHRLQHFRSPRSASTRPNYSGERVPPNETACLGHRSVYGRTGCEVSQDTVPERVCEGRARPLAIPVPPWARVVALGPSALIVTITMITVAQPALCTALAGLLLLPVLLRCSWAYLFQDLRFALTMVRVARKARRAGARQPAQTLIHI</sequence>
<evidence type="ECO:0000313" key="3">
    <source>
        <dbReference type="EMBL" id="KQK82598.1"/>
    </source>
</evidence>
<dbReference type="Proteomes" id="UP000051836">
    <property type="component" value="Unassembled WGS sequence"/>
</dbReference>
<evidence type="ECO:0000256" key="1">
    <source>
        <dbReference type="SAM" id="MobiDB-lite"/>
    </source>
</evidence>
<feature type="region of interest" description="Disordered" evidence="1">
    <location>
        <begin position="1"/>
        <end position="27"/>
    </location>
</feature>
<keyword evidence="2" id="KW-1133">Transmembrane helix</keyword>
<dbReference type="STRING" id="12930.A0A0Q3TPY7"/>
<gene>
    <name evidence="3" type="ORF">AAES_68363</name>
</gene>
<reference evidence="3 4" key="1">
    <citation type="submission" date="2015-10" db="EMBL/GenBank/DDBJ databases">
        <authorList>
            <person name="Gilbert D.G."/>
        </authorList>
    </citation>
    <scope>NUCLEOTIDE SEQUENCE [LARGE SCALE GENOMIC DNA]</scope>
    <source>
        <strain evidence="3">FVVF132</strain>
    </source>
</reference>
<evidence type="ECO:0000256" key="2">
    <source>
        <dbReference type="SAM" id="Phobius"/>
    </source>
</evidence>